<evidence type="ECO:0000256" key="3">
    <source>
        <dbReference type="SAM" id="Coils"/>
    </source>
</evidence>
<organism evidence="4 5">
    <name type="scientific">Stichopus japonicus</name>
    <name type="common">Sea cucumber</name>
    <dbReference type="NCBI Taxonomy" id="307972"/>
    <lineage>
        <taxon>Eukaryota</taxon>
        <taxon>Metazoa</taxon>
        <taxon>Echinodermata</taxon>
        <taxon>Eleutherozoa</taxon>
        <taxon>Echinozoa</taxon>
        <taxon>Holothuroidea</taxon>
        <taxon>Aspidochirotacea</taxon>
        <taxon>Aspidochirotida</taxon>
        <taxon>Stichopodidae</taxon>
        <taxon>Apostichopus</taxon>
    </lineage>
</organism>
<evidence type="ECO:0000256" key="2">
    <source>
        <dbReference type="ARBA" id="ARBA00093453"/>
    </source>
</evidence>
<dbReference type="GO" id="GO:0042138">
    <property type="term" value="P:meiotic DNA double-strand break formation"/>
    <property type="evidence" value="ECO:0007669"/>
    <property type="project" value="InterPro"/>
</dbReference>
<keyword evidence="5" id="KW-1185">Reference proteome</keyword>
<dbReference type="GO" id="GO:0006310">
    <property type="term" value="P:DNA recombination"/>
    <property type="evidence" value="ECO:0007669"/>
    <property type="project" value="InterPro"/>
</dbReference>
<reference evidence="4 5" key="1">
    <citation type="journal article" date="2017" name="PLoS Biol.">
        <title>The sea cucumber genome provides insights into morphological evolution and visceral regeneration.</title>
        <authorList>
            <person name="Zhang X."/>
            <person name="Sun L."/>
            <person name="Yuan J."/>
            <person name="Sun Y."/>
            <person name="Gao Y."/>
            <person name="Zhang L."/>
            <person name="Li S."/>
            <person name="Dai H."/>
            <person name="Hamel J.F."/>
            <person name="Liu C."/>
            <person name="Yu Y."/>
            <person name="Liu S."/>
            <person name="Lin W."/>
            <person name="Guo K."/>
            <person name="Jin S."/>
            <person name="Xu P."/>
            <person name="Storey K.B."/>
            <person name="Huan P."/>
            <person name="Zhang T."/>
            <person name="Zhou Y."/>
            <person name="Zhang J."/>
            <person name="Lin C."/>
            <person name="Li X."/>
            <person name="Xing L."/>
            <person name="Huo D."/>
            <person name="Sun M."/>
            <person name="Wang L."/>
            <person name="Mercier A."/>
            <person name="Li F."/>
            <person name="Yang H."/>
            <person name="Xiang J."/>
        </authorList>
    </citation>
    <scope>NUCLEOTIDE SEQUENCE [LARGE SCALE GENOMIC DNA]</scope>
    <source>
        <strain evidence="4">Shaxun</strain>
        <tissue evidence="4">Muscle</tissue>
    </source>
</reference>
<comment type="similarity">
    <text evidence="2">Belongs to the MEI4L family.</text>
</comment>
<comment type="caution">
    <text evidence="4">The sequence shown here is derived from an EMBL/GenBank/DDBJ whole genome shotgun (WGS) entry which is preliminary data.</text>
</comment>
<dbReference type="Pfam" id="PF13971">
    <property type="entry name" value="Mei4"/>
    <property type="match status" value="1"/>
</dbReference>
<dbReference type="InterPro" id="IPR025888">
    <property type="entry name" value="MEI4"/>
</dbReference>
<evidence type="ECO:0000313" key="4">
    <source>
        <dbReference type="EMBL" id="PIK39926.1"/>
    </source>
</evidence>
<feature type="coiled-coil region" evidence="3">
    <location>
        <begin position="55"/>
        <end position="82"/>
    </location>
</feature>
<dbReference type="PANTHER" id="PTHR28575">
    <property type="entry name" value="MEIOSIS-SPECIFIC PROTEIN MEI4"/>
    <property type="match status" value="1"/>
</dbReference>
<dbReference type="GO" id="GO:0048477">
    <property type="term" value="P:oogenesis"/>
    <property type="evidence" value="ECO:0007669"/>
    <property type="project" value="TreeGrafter"/>
</dbReference>
<evidence type="ECO:0000256" key="1">
    <source>
        <dbReference type="ARBA" id="ARBA00023254"/>
    </source>
</evidence>
<protein>
    <submittedName>
        <fullName evidence="4">Putative meiosis-specific protein MEI4-like</fullName>
    </submittedName>
</protein>
<dbReference type="Proteomes" id="UP000230750">
    <property type="component" value="Unassembled WGS sequence"/>
</dbReference>
<name>A0A2G8JVY9_STIJA</name>
<dbReference type="STRING" id="307972.A0A2G8JVY9"/>
<dbReference type="OrthoDB" id="6351423at2759"/>
<evidence type="ECO:0000313" key="5">
    <source>
        <dbReference type="Proteomes" id="UP000230750"/>
    </source>
</evidence>
<dbReference type="GO" id="GO:0007283">
    <property type="term" value="P:spermatogenesis"/>
    <property type="evidence" value="ECO:0007669"/>
    <property type="project" value="TreeGrafter"/>
</dbReference>
<keyword evidence="3" id="KW-0175">Coiled coil</keyword>
<accession>A0A2G8JVY9</accession>
<dbReference type="AlphaFoldDB" id="A0A2G8JVY9"/>
<keyword evidence="1" id="KW-0469">Meiosis</keyword>
<dbReference type="PANTHER" id="PTHR28575:SF1">
    <property type="entry name" value="MEIOSIS-SPECIFIC PROTEIN MEI4"/>
    <property type="match status" value="1"/>
</dbReference>
<sequence>MDKGISQTSNLSVSQRDYLQKLKVALATVIIRTKPPDLSSREFAAKLSLQLKKGEESWKEKAKKLEEELLQTKQELLLAELRPKENAVSNHETKDDTFALSFEGMDEDEFHTVLTPPNSSEFHSQQIQRRDVILSNTKFLTSLTKLESIVSPDSDGKFFSTNAIEVIKHSVQIIVTHYKQCLEFDNLPIVTRSSTAIVGLLSSSVLDNHREEVADECRHFIKHVTKNLISKRLRRRTLSGSAVEFIATLGKSPHLRASTLELLTEELLHVSEELRSSVIQQTIPNPWVSENALFLLQVLESILTFEGMKDDTLDHVIMKRVQENLENATLHLNDVLPLFTQYVWKLLGVIEFNSLSM</sequence>
<proteinExistence type="inferred from homology"/>
<dbReference type="GO" id="GO:0007129">
    <property type="term" value="P:homologous chromosome pairing at meiosis"/>
    <property type="evidence" value="ECO:0007669"/>
    <property type="project" value="TreeGrafter"/>
</dbReference>
<dbReference type="GO" id="GO:0000800">
    <property type="term" value="C:lateral element"/>
    <property type="evidence" value="ECO:0007669"/>
    <property type="project" value="TreeGrafter"/>
</dbReference>
<dbReference type="EMBL" id="MRZV01001186">
    <property type="protein sequence ID" value="PIK39926.1"/>
    <property type="molecule type" value="Genomic_DNA"/>
</dbReference>
<gene>
    <name evidence="4" type="ORF">BSL78_23236</name>
</gene>